<evidence type="ECO:0000256" key="4">
    <source>
        <dbReference type="ARBA" id="ARBA00022989"/>
    </source>
</evidence>
<feature type="transmembrane region" description="Helical" evidence="6">
    <location>
        <begin position="268"/>
        <end position="287"/>
    </location>
</feature>
<dbReference type="RefSeq" id="WP_065994258.1">
    <property type="nucleotide sequence ID" value="NZ_CP029397.2"/>
</dbReference>
<dbReference type="InterPro" id="IPR002549">
    <property type="entry name" value="AI-2E-like"/>
</dbReference>
<protein>
    <submittedName>
        <fullName evidence="7">AI-2E family transporter</fullName>
    </submittedName>
</protein>
<dbReference type="Proteomes" id="UP000245977">
    <property type="component" value="Chromosome"/>
</dbReference>
<comment type="similarity">
    <text evidence="2">Belongs to the autoinducer-2 exporter (AI-2E) (TC 2.A.86) family.</text>
</comment>
<keyword evidence="5 6" id="KW-0472">Membrane</keyword>
<evidence type="ECO:0000256" key="6">
    <source>
        <dbReference type="SAM" id="Phobius"/>
    </source>
</evidence>
<feature type="transmembrane region" description="Helical" evidence="6">
    <location>
        <begin position="307"/>
        <end position="333"/>
    </location>
</feature>
<comment type="subcellular location">
    <subcellularLocation>
        <location evidence="1">Membrane</location>
        <topology evidence="1">Multi-pass membrane protein</topology>
    </subcellularLocation>
</comment>
<dbReference type="EMBL" id="CP029397">
    <property type="protein sequence ID" value="AWL28044.1"/>
    <property type="molecule type" value="Genomic_DNA"/>
</dbReference>
<gene>
    <name evidence="7" type="ORF">DJ533_05320</name>
</gene>
<feature type="transmembrane region" description="Helical" evidence="6">
    <location>
        <begin position="35"/>
        <end position="55"/>
    </location>
</feature>
<dbReference type="GO" id="GO:0055085">
    <property type="term" value="P:transmembrane transport"/>
    <property type="evidence" value="ECO:0007669"/>
    <property type="project" value="TreeGrafter"/>
</dbReference>
<organism evidence="7 8">
    <name type="scientific">Acinetobacter defluvii</name>
    <dbReference type="NCBI Taxonomy" id="1871111"/>
    <lineage>
        <taxon>Bacteria</taxon>
        <taxon>Pseudomonadati</taxon>
        <taxon>Pseudomonadota</taxon>
        <taxon>Gammaproteobacteria</taxon>
        <taxon>Moraxellales</taxon>
        <taxon>Moraxellaceae</taxon>
        <taxon>Acinetobacter</taxon>
    </lineage>
</organism>
<keyword evidence="8" id="KW-1185">Reference proteome</keyword>
<dbReference type="AlphaFoldDB" id="A0A2S2FAP6"/>
<evidence type="ECO:0000313" key="8">
    <source>
        <dbReference type="Proteomes" id="UP000245977"/>
    </source>
</evidence>
<dbReference type="GO" id="GO:0016020">
    <property type="term" value="C:membrane"/>
    <property type="evidence" value="ECO:0007669"/>
    <property type="project" value="UniProtKB-SubCell"/>
</dbReference>
<evidence type="ECO:0000256" key="5">
    <source>
        <dbReference type="ARBA" id="ARBA00023136"/>
    </source>
</evidence>
<name>A0A2S2FAP6_9GAMM</name>
<evidence type="ECO:0000256" key="2">
    <source>
        <dbReference type="ARBA" id="ARBA00009773"/>
    </source>
</evidence>
<accession>A0A2S2FAP6</accession>
<dbReference type="KEGG" id="adv:DJ533_05320"/>
<evidence type="ECO:0000313" key="7">
    <source>
        <dbReference type="EMBL" id="AWL28044.1"/>
    </source>
</evidence>
<dbReference type="Pfam" id="PF01594">
    <property type="entry name" value="AI-2E_transport"/>
    <property type="match status" value="1"/>
</dbReference>
<sequence length="357" mass="40341">MDEGKLWQRPLQIAVYLLLFVILLGWLLIIGQNFLLPIFIAVIVMYIVSTLTDWLGNLPLLNKTPAWFRRILVFIGFMISILGFSHILLTTGEQILATAPSYQHNLEKMIKQLSLKYGWAQDADWSVIQSFILEHLNMQNVISYMIGAVSYFTSMIVLILVYAMFLIAEKRQFAKKLSEAFPHGSAEKTQSLILVINQKIGDYLAVKTLINFILAVICWLILWIFGVEHAIFWALIIGILNYIPYIGSLLAVIFPVTLALVQFGSIQIVIVLTILLTIVQMYIGNVLEPKMIGKQINLSPFVVLVSLSLWSAIWGISGAILAIPLTSIIVIILKEFQSTQPFALLLVDKIYDENLKE</sequence>
<keyword evidence="3 6" id="KW-0812">Transmembrane</keyword>
<dbReference type="PANTHER" id="PTHR21716:SF64">
    <property type="entry name" value="AI-2 TRANSPORT PROTEIN TQSA"/>
    <property type="match status" value="1"/>
</dbReference>
<keyword evidence="4 6" id="KW-1133">Transmembrane helix</keyword>
<reference evidence="7" key="1">
    <citation type="submission" date="2019-08" db="EMBL/GenBank/DDBJ databases">
        <title>The complete genome of Acinetobacter defluvii strain WCHAD010030.</title>
        <authorList>
            <person name="Hu Y."/>
            <person name="Qin J."/>
            <person name="Feng Y."/>
            <person name="Zong Z."/>
        </authorList>
    </citation>
    <scope>NUCLEOTIDE SEQUENCE</scope>
    <source>
        <strain evidence="7">WCHA30</strain>
    </source>
</reference>
<feature type="transmembrane region" description="Helical" evidence="6">
    <location>
        <begin position="204"/>
        <end position="225"/>
    </location>
</feature>
<feature type="transmembrane region" description="Helical" evidence="6">
    <location>
        <begin position="141"/>
        <end position="168"/>
    </location>
</feature>
<proteinExistence type="inferred from homology"/>
<feature type="transmembrane region" description="Helical" evidence="6">
    <location>
        <begin position="67"/>
        <end position="89"/>
    </location>
</feature>
<evidence type="ECO:0000256" key="1">
    <source>
        <dbReference type="ARBA" id="ARBA00004141"/>
    </source>
</evidence>
<dbReference type="PANTHER" id="PTHR21716">
    <property type="entry name" value="TRANSMEMBRANE PROTEIN"/>
    <property type="match status" value="1"/>
</dbReference>
<feature type="transmembrane region" description="Helical" evidence="6">
    <location>
        <begin position="12"/>
        <end position="29"/>
    </location>
</feature>
<evidence type="ECO:0000256" key="3">
    <source>
        <dbReference type="ARBA" id="ARBA00022692"/>
    </source>
</evidence>
<feature type="transmembrane region" description="Helical" evidence="6">
    <location>
        <begin position="231"/>
        <end position="261"/>
    </location>
</feature>
<dbReference type="OrthoDB" id="9799225at2"/>